<dbReference type="Gene3D" id="3.10.110.10">
    <property type="entry name" value="Ubiquitin Conjugating Enzyme"/>
    <property type="match status" value="1"/>
</dbReference>
<sequence>MEIQNLSQYNDYMFTHYKNTFLKRWNVELLDFHKKKEYKDIQMNLSNDKVRIKIGNYTFILSNKYPFYPPKVMIQNKPYLNYLKYPMSERIQDILHLHKISCMCCSSISNRNMWSPANQIKDILNEIKRVNQIKNYVKHYLMVDDICRTKNIDTETIGTLLLEFLVYNPAKNK</sequence>
<dbReference type="InterPro" id="IPR016135">
    <property type="entry name" value="UBQ-conjugating_enzyme/RWD"/>
</dbReference>
<evidence type="ECO:0000313" key="1">
    <source>
        <dbReference type="EMBL" id="QHT08030.1"/>
    </source>
</evidence>
<reference evidence="1" key="1">
    <citation type="journal article" date="2020" name="Nature">
        <title>Giant virus diversity and host interactions through global metagenomics.</title>
        <authorList>
            <person name="Schulz F."/>
            <person name="Roux S."/>
            <person name="Paez-Espino D."/>
            <person name="Jungbluth S."/>
            <person name="Walsh D.A."/>
            <person name="Denef V.J."/>
            <person name="McMahon K.D."/>
            <person name="Konstantinidis K.T."/>
            <person name="Eloe-Fadrosh E.A."/>
            <person name="Kyrpides N.C."/>
            <person name="Woyke T."/>
        </authorList>
    </citation>
    <scope>NUCLEOTIDE SEQUENCE</scope>
    <source>
        <strain evidence="1">GVMAG-M-3300022752-39</strain>
    </source>
</reference>
<dbReference type="SUPFAM" id="SSF54495">
    <property type="entry name" value="UBC-like"/>
    <property type="match status" value="1"/>
</dbReference>
<dbReference type="AlphaFoldDB" id="A0A6C0CVS6"/>
<dbReference type="EMBL" id="MN739489">
    <property type="protein sequence ID" value="QHT08030.1"/>
    <property type="molecule type" value="Genomic_DNA"/>
</dbReference>
<organism evidence="1">
    <name type="scientific">viral metagenome</name>
    <dbReference type="NCBI Taxonomy" id="1070528"/>
    <lineage>
        <taxon>unclassified sequences</taxon>
        <taxon>metagenomes</taxon>
        <taxon>organismal metagenomes</taxon>
    </lineage>
</organism>
<accession>A0A6C0CVS6</accession>
<protein>
    <submittedName>
        <fullName evidence="1">Uncharacterized protein</fullName>
    </submittedName>
</protein>
<name>A0A6C0CVS6_9ZZZZ</name>
<proteinExistence type="predicted"/>